<organism evidence="1 2">
    <name type="scientific">Bacteroides ovatus</name>
    <dbReference type="NCBI Taxonomy" id="28116"/>
    <lineage>
        <taxon>Bacteria</taxon>
        <taxon>Pseudomonadati</taxon>
        <taxon>Bacteroidota</taxon>
        <taxon>Bacteroidia</taxon>
        <taxon>Bacteroidales</taxon>
        <taxon>Bacteroidaceae</taxon>
        <taxon>Bacteroides</taxon>
    </lineage>
</organism>
<protein>
    <submittedName>
        <fullName evidence="1">Recombinase family protein</fullName>
    </submittedName>
</protein>
<reference evidence="1 2" key="1">
    <citation type="journal article" date="2019" name="Nat. Med.">
        <title>A library of human gut bacterial isolates paired with longitudinal multiomics data enables mechanistic microbiome research.</title>
        <authorList>
            <person name="Poyet M."/>
            <person name="Groussin M."/>
            <person name="Gibbons S.M."/>
            <person name="Avila-Pacheco J."/>
            <person name="Jiang X."/>
            <person name="Kearney S.M."/>
            <person name="Perrotta A.R."/>
            <person name="Berdy B."/>
            <person name="Zhao S."/>
            <person name="Lieberman T.D."/>
            <person name="Swanson P.K."/>
            <person name="Smith M."/>
            <person name="Roesemann S."/>
            <person name="Alexander J.E."/>
            <person name="Rich S.A."/>
            <person name="Livny J."/>
            <person name="Vlamakis H."/>
            <person name="Clish C."/>
            <person name="Bullock K."/>
            <person name="Deik A."/>
            <person name="Scott J."/>
            <person name="Pierce K.A."/>
            <person name="Xavier R.J."/>
            <person name="Alm E.J."/>
        </authorList>
    </citation>
    <scope>NUCLEOTIDE SEQUENCE [LARGE SCALE GENOMIC DNA]</scope>
    <source>
        <strain evidence="1 2">BIOML-A163</strain>
    </source>
</reference>
<name>A0A139L7N5_BACOV</name>
<dbReference type="PROSITE" id="PS51736">
    <property type="entry name" value="RECOMBINASES_3"/>
    <property type="match status" value="1"/>
</dbReference>
<accession>A0A139L7N5</accession>
<dbReference type="GO" id="GO:0003677">
    <property type="term" value="F:DNA binding"/>
    <property type="evidence" value="ECO:0007669"/>
    <property type="project" value="InterPro"/>
</dbReference>
<dbReference type="CDD" id="cd03768">
    <property type="entry name" value="SR_ResInv"/>
    <property type="match status" value="1"/>
</dbReference>
<dbReference type="PROSITE" id="PS51737">
    <property type="entry name" value="RECOMBINASE_DNA_BIND"/>
    <property type="match status" value="1"/>
</dbReference>
<dbReference type="SUPFAM" id="SSF53041">
    <property type="entry name" value="Resolvase-like"/>
    <property type="match status" value="1"/>
</dbReference>
<dbReference type="RefSeq" id="WP_004321960.1">
    <property type="nucleotide sequence ID" value="NZ_CP113514.1"/>
</dbReference>
<dbReference type="PANTHER" id="PTHR30461">
    <property type="entry name" value="DNA-INVERTASE FROM LAMBDOID PROPHAGE"/>
    <property type="match status" value="1"/>
</dbReference>
<sequence length="587" mass="68275">MRGAIYSRVSTEIQDYGKQTDELKDYAARNNIEVKYIFEEKVSGFKDDRTEFKKLEKLTKNDIDIILVWELSRLSRRSIFIQQTVKNFANKGICIFTKKEGLYTLNDDGTENKNAMFTIGVISMIAEQEIETLKERTISSKRRYILKEGHSYTPIAPYGYNYNSITKQLTINEDEAKVVRRMYQLSIDGVSTNRISKILTSEGIKTKKGNPNWSLATVRDILHNPVYKGVPKYTMTIRNKKVVELVSAPPIVSEEVFEQSEKELTERRNRSKSEMVNKPLLRALIFCTDCGRRYICNSGRNIYACQTRFDNIRANYVADCHSAGISATNIEPIIWNLVERLFKSTIASSKAQERIEPYQEQLSKLSESKNNFEMQRDKINKDAAKLFDTLLLIRDTNPTVFTSKMEDFNKMSTEANNYQKEIDIIESKKQAIQRRIKAIEEIKDIDITDESEKYDILHKVIEAIKIYSVKTNQKVFTVLFASGLEYNVLYNVNKPKFRIEYAFASDETITFNKKDKLLINKLHSSVRDILPDFSITAGNNDMFDNDVCGDYSFQEVWDLLEKYNKTEVLREWKPDYTKRTINRRSKK</sequence>
<evidence type="ECO:0000313" key="1">
    <source>
        <dbReference type="EMBL" id="KAA3953402.1"/>
    </source>
</evidence>
<gene>
    <name evidence="1" type="ORF">F3D71_05945</name>
</gene>
<dbReference type="AlphaFoldDB" id="A0A139L7N5"/>
<dbReference type="EMBL" id="VWLE01000051">
    <property type="protein sequence ID" value="KAA3953402.1"/>
    <property type="molecule type" value="Genomic_DNA"/>
</dbReference>
<dbReference type="Pfam" id="PF13408">
    <property type="entry name" value="Zn_ribbon_recom"/>
    <property type="match status" value="1"/>
</dbReference>
<dbReference type="Pfam" id="PF07508">
    <property type="entry name" value="Recombinase"/>
    <property type="match status" value="1"/>
</dbReference>
<dbReference type="Gene3D" id="3.90.1750.20">
    <property type="entry name" value="Putative Large Serine Recombinase, Chain B, Domain 2"/>
    <property type="match status" value="1"/>
</dbReference>
<evidence type="ECO:0000313" key="2">
    <source>
        <dbReference type="Proteomes" id="UP000323717"/>
    </source>
</evidence>
<dbReference type="InterPro" id="IPR011109">
    <property type="entry name" value="DNA_bind_recombinase_dom"/>
</dbReference>
<dbReference type="Gene3D" id="3.40.50.1390">
    <property type="entry name" value="Resolvase, N-terminal catalytic domain"/>
    <property type="match status" value="1"/>
</dbReference>
<dbReference type="GO" id="GO:0000150">
    <property type="term" value="F:DNA strand exchange activity"/>
    <property type="evidence" value="ECO:0007669"/>
    <property type="project" value="InterPro"/>
</dbReference>
<dbReference type="InterPro" id="IPR006119">
    <property type="entry name" value="Resolv_N"/>
</dbReference>
<dbReference type="Proteomes" id="UP000323717">
    <property type="component" value="Unassembled WGS sequence"/>
</dbReference>
<dbReference type="InterPro" id="IPR036162">
    <property type="entry name" value="Resolvase-like_N_sf"/>
</dbReference>
<dbReference type="InterPro" id="IPR050639">
    <property type="entry name" value="SSR_resolvase"/>
</dbReference>
<proteinExistence type="predicted"/>
<dbReference type="PANTHER" id="PTHR30461:SF23">
    <property type="entry name" value="DNA RECOMBINASE-RELATED"/>
    <property type="match status" value="1"/>
</dbReference>
<comment type="caution">
    <text evidence="1">The sequence shown here is derived from an EMBL/GenBank/DDBJ whole genome shotgun (WGS) entry which is preliminary data.</text>
</comment>
<dbReference type="InterPro" id="IPR038109">
    <property type="entry name" value="DNA_bind_recomb_sf"/>
</dbReference>
<dbReference type="Pfam" id="PF00239">
    <property type="entry name" value="Resolvase"/>
    <property type="match status" value="1"/>
</dbReference>
<dbReference type="SMART" id="SM00857">
    <property type="entry name" value="Resolvase"/>
    <property type="match status" value="1"/>
</dbReference>
<dbReference type="InterPro" id="IPR025827">
    <property type="entry name" value="Zn_ribbon_recom_dom"/>
</dbReference>